<keyword evidence="3" id="KW-1185">Reference proteome</keyword>
<comment type="caution">
    <text evidence="2">The sequence shown here is derived from an EMBL/GenBank/DDBJ whole genome shotgun (WGS) entry which is preliminary data.</text>
</comment>
<evidence type="ECO:0000313" key="3">
    <source>
        <dbReference type="Proteomes" id="UP000807353"/>
    </source>
</evidence>
<dbReference type="Proteomes" id="UP000807353">
    <property type="component" value="Unassembled WGS sequence"/>
</dbReference>
<organism evidence="2 3">
    <name type="scientific">Collybia nuda</name>
    <dbReference type="NCBI Taxonomy" id="64659"/>
    <lineage>
        <taxon>Eukaryota</taxon>
        <taxon>Fungi</taxon>
        <taxon>Dikarya</taxon>
        <taxon>Basidiomycota</taxon>
        <taxon>Agaricomycotina</taxon>
        <taxon>Agaricomycetes</taxon>
        <taxon>Agaricomycetidae</taxon>
        <taxon>Agaricales</taxon>
        <taxon>Tricholomatineae</taxon>
        <taxon>Clitocybaceae</taxon>
        <taxon>Collybia</taxon>
    </lineage>
</organism>
<evidence type="ECO:0000256" key="1">
    <source>
        <dbReference type="SAM" id="MobiDB-lite"/>
    </source>
</evidence>
<feature type="compositionally biased region" description="Basic and acidic residues" evidence="1">
    <location>
        <begin position="90"/>
        <end position="100"/>
    </location>
</feature>
<dbReference type="AlphaFoldDB" id="A0A9P6CAV7"/>
<feature type="non-terminal residue" evidence="2">
    <location>
        <position position="1"/>
    </location>
</feature>
<reference evidence="2" key="1">
    <citation type="submission" date="2020-11" db="EMBL/GenBank/DDBJ databases">
        <authorList>
            <consortium name="DOE Joint Genome Institute"/>
            <person name="Ahrendt S."/>
            <person name="Riley R."/>
            <person name="Andreopoulos W."/>
            <person name="Labutti K."/>
            <person name="Pangilinan J."/>
            <person name="Ruiz-Duenas F.J."/>
            <person name="Barrasa J.M."/>
            <person name="Sanchez-Garcia M."/>
            <person name="Camarero S."/>
            <person name="Miyauchi S."/>
            <person name="Serrano A."/>
            <person name="Linde D."/>
            <person name="Babiker R."/>
            <person name="Drula E."/>
            <person name="Ayuso-Fernandez I."/>
            <person name="Pacheco R."/>
            <person name="Padilla G."/>
            <person name="Ferreira P."/>
            <person name="Barriuso J."/>
            <person name="Kellner H."/>
            <person name="Castanera R."/>
            <person name="Alfaro M."/>
            <person name="Ramirez L."/>
            <person name="Pisabarro A.G."/>
            <person name="Kuo A."/>
            <person name="Tritt A."/>
            <person name="Lipzen A."/>
            <person name="He G."/>
            <person name="Yan M."/>
            <person name="Ng V."/>
            <person name="Cullen D."/>
            <person name="Martin F."/>
            <person name="Rosso M.-N."/>
            <person name="Henrissat B."/>
            <person name="Hibbett D."/>
            <person name="Martinez A.T."/>
            <person name="Grigoriev I.V."/>
        </authorList>
    </citation>
    <scope>NUCLEOTIDE SEQUENCE</scope>
    <source>
        <strain evidence="2">CBS 247.69</strain>
    </source>
</reference>
<gene>
    <name evidence="2" type="ORF">BDZ94DRAFT_739726</name>
</gene>
<accession>A0A9P6CAV7</accession>
<sequence>VQPIPTPVLPATPNIPATPLVHADPVSLPIEQSPVVPLHDNRNNNRHAPQHHTSHGQRTTDYSNENIMATGPEPRFYHQLSDHQGQPRNNESRDGGDRHGYHGFSRQWGYGDPQRIWGFQPHPYGMWGGVGDGSQRGGMGNRGMGMGNGGMANFYNGQPPQWAGYGDRRLHEGGTFHNMYQRGYHGMSEADEEEIGRYGFR</sequence>
<protein>
    <submittedName>
        <fullName evidence="2">Uncharacterized protein</fullName>
    </submittedName>
</protein>
<proteinExistence type="predicted"/>
<feature type="compositionally biased region" description="Polar residues" evidence="1">
    <location>
        <begin position="56"/>
        <end position="67"/>
    </location>
</feature>
<name>A0A9P6CAV7_9AGAR</name>
<feature type="compositionally biased region" description="Basic residues" evidence="1">
    <location>
        <begin position="44"/>
        <end position="55"/>
    </location>
</feature>
<feature type="region of interest" description="Disordered" evidence="1">
    <location>
        <begin position="39"/>
        <end position="104"/>
    </location>
</feature>
<evidence type="ECO:0000313" key="2">
    <source>
        <dbReference type="EMBL" id="KAF9455425.1"/>
    </source>
</evidence>
<dbReference type="EMBL" id="MU150685">
    <property type="protein sequence ID" value="KAF9455425.1"/>
    <property type="molecule type" value="Genomic_DNA"/>
</dbReference>